<sequence>MKQCQKLSSTEQALNSNEHISWQCYCSPAFNNRDSRHWGCKHFCNRRIPAEVTVTTSPKPRPPPYRDSRSQAPPPVNNAVPSPYRTRYSIQDLPFHVRRKAKRLMAEMMIYHRPYLRNERVYYHHGYQHYRFILNGHGKCQAIALTRDDLDNYEEIGHPEC</sequence>
<protein>
    <submittedName>
        <fullName evidence="2">Uncharacterized protein</fullName>
    </submittedName>
</protein>
<evidence type="ECO:0000313" key="3">
    <source>
        <dbReference type="Proteomes" id="UP000092445"/>
    </source>
</evidence>
<dbReference type="AlphaFoldDB" id="A0A1B0A4K0"/>
<evidence type="ECO:0000313" key="2">
    <source>
        <dbReference type="EnsemblMetazoa" id="GPAI034299-PA"/>
    </source>
</evidence>
<organism evidence="2 3">
    <name type="scientific">Glossina pallidipes</name>
    <name type="common">Tsetse fly</name>
    <dbReference type="NCBI Taxonomy" id="7398"/>
    <lineage>
        <taxon>Eukaryota</taxon>
        <taxon>Metazoa</taxon>
        <taxon>Ecdysozoa</taxon>
        <taxon>Arthropoda</taxon>
        <taxon>Hexapoda</taxon>
        <taxon>Insecta</taxon>
        <taxon>Pterygota</taxon>
        <taxon>Neoptera</taxon>
        <taxon>Endopterygota</taxon>
        <taxon>Diptera</taxon>
        <taxon>Brachycera</taxon>
        <taxon>Muscomorpha</taxon>
        <taxon>Hippoboscoidea</taxon>
        <taxon>Glossinidae</taxon>
        <taxon>Glossina</taxon>
    </lineage>
</organism>
<accession>A0A1B0A4K0</accession>
<dbReference type="Proteomes" id="UP000092445">
    <property type="component" value="Unassembled WGS sequence"/>
</dbReference>
<name>A0A1B0A4K0_GLOPL</name>
<evidence type="ECO:0000256" key="1">
    <source>
        <dbReference type="SAM" id="MobiDB-lite"/>
    </source>
</evidence>
<dbReference type="EnsemblMetazoa" id="GPAI034299-RA">
    <property type="protein sequence ID" value="GPAI034299-PA"/>
    <property type="gene ID" value="GPAI034299"/>
</dbReference>
<dbReference type="VEuPathDB" id="VectorBase:GPAI034299"/>
<feature type="region of interest" description="Disordered" evidence="1">
    <location>
        <begin position="54"/>
        <end position="80"/>
    </location>
</feature>
<reference evidence="3" key="1">
    <citation type="submission" date="2014-03" db="EMBL/GenBank/DDBJ databases">
        <authorList>
            <person name="Aksoy S."/>
            <person name="Warren W."/>
            <person name="Wilson R.K."/>
        </authorList>
    </citation>
    <scope>NUCLEOTIDE SEQUENCE [LARGE SCALE GENOMIC DNA]</scope>
    <source>
        <strain evidence="3">IAEA</strain>
    </source>
</reference>
<reference evidence="2" key="2">
    <citation type="submission" date="2020-05" db="UniProtKB">
        <authorList>
            <consortium name="EnsemblMetazoa"/>
        </authorList>
    </citation>
    <scope>IDENTIFICATION</scope>
    <source>
        <strain evidence="2">IAEA</strain>
    </source>
</reference>
<proteinExistence type="predicted"/>
<keyword evidence="3" id="KW-1185">Reference proteome</keyword>